<evidence type="ECO:0000313" key="14">
    <source>
        <dbReference type="EMBL" id="KAK9832056.1"/>
    </source>
</evidence>
<feature type="transmembrane region" description="Helical" evidence="12">
    <location>
        <begin position="818"/>
        <end position="841"/>
    </location>
</feature>
<dbReference type="InterPro" id="IPR024253">
    <property type="entry name" value="Phosducin_thioredoxin-like_dom"/>
</dbReference>
<comment type="similarity">
    <text evidence="5 12">Belongs to the OST1 family.</text>
</comment>
<proteinExistence type="inferred from homology"/>
<dbReference type="InterPro" id="IPR003689">
    <property type="entry name" value="ZIP"/>
</dbReference>
<feature type="transmembrane region" description="Helical" evidence="12">
    <location>
        <begin position="626"/>
        <end position="652"/>
    </location>
</feature>
<comment type="similarity">
    <text evidence="6">Belongs to the phosducin family.</text>
</comment>
<comment type="caution">
    <text evidence="14">The sequence shown here is derived from an EMBL/GenBank/DDBJ whole genome shotgun (WGS) entry which is preliminary data.</text>
</comment>
<dbReference type="GO" id="GO:0046873">
    <property type="term" value="F:metal ion transmembrane transporter activity"/>
    <property type="evidence" value="ECO:0007669"/>
    <property type="project" value="InterPro"/>
</dbReference>
<dbReference type="Pfam" id="PF04597">
    <property type="entry name" value="Ribophorin_I"/>
    <property type="match status" value="1"/>
</dbReference>
<evidence type="ECO:0000256" key="5">
    <source>
        <dbReference type="ARBA" id="ARBA00008905"/>
    </source>
</evidence>
<dbReference type="Proteomes" id="UP001445335">
    <property type="component" value="Unassembled WGS sequence"/>
</dbReference>
<dbReference type="EMBL" id="JALJOU010000042">
    <property type="protein sequence ID" value="KAK9832056.1"/>
    <property type="molecule type" value="Genomic_DNA"/>
</dbReference>
<evidence type="ECO:0000256" key="10">
    <source>
        <dbReference type="ARBA" id="ARBA00022989"/>
    </source>
</evidence>
<evidence type="ECO:0000256" key="9">
    <source>
        <dbReference type="ARBA" id="ARBA00022824"/>
    </source>
</evidence>
<dbReference type="Pfam" id="PF02114">
    <property type="entry name" value="Phosducin"/>
    <property type="match status" value="1"/>
</dbReference>
<keyword evidence="8 12" id="KW-0732">Signal</keyword>
<evidence type="ECO:0000256" key="7">
    <source>
        <dbReference type="ARBA" id="ARBA00022692"/>
    </source>
</evidence>
<keyword evidence="11 12" id="KW-0472">Membrane</keyword>
<evidence type="ECO:0000256" key="4">
    <source>
        <dbReference type="ARBA" id="ARBA00004922"/>
    </source>
</evidence>
<dbReference type="InterPro" id="IPR007676">
    <property type="entry name" value="Ribophorin_I"/>
</dbReference>
<evidence type="ECO:0000256" key="11">
    <source>
        <dbReference type="ARBA" id="ARBA00023136"/>
    </source>
</evidence>
<comment type="function">
    <text evidence="1 12">Subunit of the oligosaccharyl transferase (OST) complex that catalyzes the initial transfer of a defined glycan (Glc(3)Man(9)GlcNAc(2) in eukaryotes) from the lipid carrier dolichol-pyrophosphate to an asparagine residue within an Asn-X-Ser/Thr consensus motif in nascent polypeptide chains, the first step in protein N-glycosylation. N-glycosylation occurs cotranslationally and the complex associates with the Sec61 complex at the channel-forming translocon complex that mediates protein translocation across the endoplasmic reticulum (ER). All subunits are required for a maximal enzyme activity.</text>
</comment>
<evidence type="ECO:0000259" key="13">
    <source>
        <dbReference type="Pfam" id="PF02114"/>
    </source>
</evidence>
<keyword evidence="15" id="KW-1185">Reference proteome</keyword>
<evidence type="ECO:0000256" key="12">
    <source>
        <dbReference type="RuleBase" id="RU361143"/>
    </source>
</evidence>
<evidence type="ECO:0000256" key="3">
    <source>
        <dbReference type="ARBA" id="ARBA00004141"/>
    </source>
</evidence>
<feature type="chain" id="PRO_5043100177" description="Dolichyl-diphosphooligosaccharide--protein glycosyltransferase subunit 1" evidence="12">
    <location>
        <begin position="23"/>
        <end position="1025"/>
    </location>
</feature>
<dbReference type="Pfam" id="PF02535">
    <property type="entry name" value="Zip"/>
    <property type="match status" value="1"/>
</dbReference>
<name>A0AAW1REU0_9CHLO</name>
<dbReference type="AlphaFoldDB" id="A0AAW1REU0"/>
<comment type="subcellular location">
    <subcellularLocation>
        <location evidence="2 12">Endoplasmic reticulum membrane</location>
        <topology evidence="2 12">Single-pass type I membrane protein</topology>
    </subcellularLocation>
    <subcellularLocation>
        <location evidence="3">Membrane</location>
        <topology evidence="3">Multi-pass membrane protein</topology>
    </subcellularLocation>
</comment>
<feature type="transmembrane region" description="Helical" evidence="12">
    <location>
        <begin position="891"/>
        <end position="914"/>
    </location>
</feature>
<reference evidence="14 15" key="1">
    <citation type="journal article" date="2024" name="Nat. Commun.">
        <title>Phylogenomics reveals the evolutionary origins of lichenization in chlorophyte algae.</title>
        <authorList>
            <person name="Puginier C."/>
            <person name="Libourel C."/>
            <person name="Otte J."/>
            <person name="Skaloud P."/>
            <person name="Haon M."/>
            <person name="Grisel S."/>
            <person name="Petersen M."/>
            <person name="Berrin J.G."/>
            <person name="Delaux P.M."/>
            <person name="Dal Grande F."/>
            <person name="Keller J."/>
        </authorList>
    </citation>
    <scope>NUCLEOTIDE SEQUENCE [LARGE SCALE GENOMIC DNA]</scope>
    <source>
        <strain evidence="14 15">SAG 245.80</strain>
    </source>
</reference>
<dbReference type="GO" id="GO:0018279">
    <property type="term" value="P:protein N-linked glycosylation via asparagine"/>
    <property type="evidence" value="ECO:0007669"/>
    <property type="project" value="TreeGrafter"/>
</dbReference>
<dbReference type="PANTHER" id="PTHR21049">
    <property type="entry name" value="RIBOPHORIN I"/>
    <property type="match status" value="1"/>
</dbReference>
<gene>
    <name evidence="14" type="ORF">WJX81_002924</name>
</gene>
<dbReference type="InterPro" id="IPR036249">
    <property type="entry name" value="Thioredoxin-like_sf"/>
</dbReference>
<dbReference type="PANTHER" id="PTHR21049:SF0">
    <property type="entry name" value="DOLICHYL-DIPHOSPHOOLIGOSACCHARIDE--PROTEIN GLYCOSYLTRANSFERASE SUBUNIT 1"/>
    <property type="match status" value="1"/>
</dbReference>
<feature type="signal peptide" evidence="12">
    <location>
        <begin position="1"/>
        <end position="22"/>
    </location>
</feature>
<evidence type="ECO:0000256" key="8">
    <source>
        <dbReference type="ARBA" id="ARBA00022729"/>
    </source>
</evidence>
<keyword evidence="9 12" id="KW-0256">Endoplasmic reticulum</keyword>
<feature type="transmembrane region" description="Helical" evidence="12">
    <location>
        <begin position="950"/>
        <end position="969"/>
    </location>
</feature>
<sequence length="1025" mass="108457">MGCRQGCIVCLLAACLALGASARSEQLGSDLTIQKATRYVGLASQVVVITETLEVMNMGGLACDHVLLCTSPDHAARRSFYEVLQGTAADSPELQVHPATEGVPANVSCVAAALHTPLQPGQGATLQTYAAHTRLLVPKPAEIRQDDVQRVVYTGNLFMLSPYPVTSQSLKVKLFSKDTVSFTELPPSSKSGTSLSYGPYADVRPFQAHELRVHYENNSPFAEVTALSREVEVSHWGNVYVEDTYTLRHGGARLKGEWSRLEYQADPQQHGIASFRQLAAVLPRSAHSLYFRDEIGNVSTSHVRHLRDKLEVALLPRFPMFGGWSVDFVFGYSLPLRACVKKLPGGRAELKLPFSTPLKNVVVDELTVRVVVPEGASELRHELPFPVDVSADKKLTYLDSAGRPVLVLRKGNLVQDHNVPLTVTYRTPGLHMLQEPLMLVSGFMVLFGSMLAFTRLDLKLLKRLAELRGARGRIKFGTVRQITRTEFVQEVSSASENCWVVVHLYKDGLGTSAVMGLCLDELAFKYPATKFVRIVSTECIPSYPDQNLPTVLVYHNTQCVRTLAGLGAFGGLRTTPESVASALNAVGPVCAAPQDQREDAAQRAPAFEQRGNQLGAKTQQLGVRELMAPAAVFLMTLLMAGASGLGALPYFFVGTLSKEWGALANALACGVMLAASFDLVHEGEPYGAMLVLLGVVLGAMFIQASQQYLERFEDVKFESLQGASARKTVLVVGIMAAHALGEGSGVGVSFCGHRGWAQGVLVTLAIGLHNVPEGLAVATVLSARGIPPRQALWWTLATALPQPLVALPSFLFVDTFSALLPVALGFAAGCMIWMVFAELLPDALADASSNTQVATAATFSAAWLEGLRMALATLEKPDGTLMAPMLLDTRLLPALSALLLLGGPALLAGAAAAACVGSAPVALASAAGLFAVGAAARLGHLLLVSGPARAPGALLAAAAGAFLAADAVVPGRLKVSGAARNALEIHSLSGRQAVSPSLLGVGGTVLAGHAGGGPVVRKTAVLGLL</sequence>
<evidence type="ECO:0000256" key="1">
    <source>
        <dbReference type="ARBA" id="ARBA00002791"/>
    </source>
</evidence>
<comment type="caution">
    <text evidence="12">Lacks conserved residue(s) required for the propagation of feature annotation.</text>
</comment>
<dbReference type="Gene3D" id="3.40.30.10">
    <property type="entry name" value="Glutaredoxin"/>
    <property type="match status" value="1"/>
</dbReference>
<organism evidence="14 15">
    <name type="scientific">Elliptochloris bilobata</name>
    <dbReference type="NCBI Taxonomy" id="381761"/>
    <lineage>
        <taxon>Eukaryota</taxon>
        <taxon>Viridiplantae</taxon>
        <taxon>Chlorophyta</taxon>
        <taxon>core chlorophytes</taxon>
        <taxon>Trebouxiophyceae</taxon>
        <taxon>Trebouxiophyceae incertae sedis</taxon>
        <taxon>Elliptochloris clade</taxon>
        <taxon>Elliptochloris</taxon>
    </lineage>
</organism>
<protein>
    <recommendedName>
        <fullName evidence="12">Dolichyl-diphosphooligosaccharide--protein glycosyltransferase subunit 1</fullName>
    </recommendedName>
</protein>
<feature type="transmembrane region" description="Helical" evidence="12">
    <location>
        <begin position="686"/>
        <end position="702"/>
    </location>
</feature>
<dbReference type="PROSITE" id="PS51257">
    <property type="entry name" value="PROKAR_LIPOPROTEIN"/>
    <property type="match status" value="1"/>
</dbReference>
<keyword evidence="10 12" id="KW-1133">Transmembrane helix</keyword>
<evidence type="ECO:0000256" key="2">
    <source>
        <dbReference type="ARBA" id="ARBA00004115"/>
    </source>
</evidence>
<dbReference type="SUPFAM" id="SSF52833">
    <property type="entry name" value="Thioredoxin-like"/>
    <property type="match status" value="1"/>
</dbReference>
<dbReference type="GO" id="GO:0008250">
    <property type="term" value="C:oligosaccharyltransferase complex"/>
    <property type="evidence" value="ECO:0007669"/>
    <property type="project" value="UniProtKB-UniRule"/>
</dbReference>
<accession>A0AAW1REU0</accession>
<feature type="domain" description="Phosducin" evidence="13">
    <location>
        <begin position="475"/>
        <end position="558"/>
    </location>
</feature>
<comment type="pathway">
    <text evidence="4 12">Protein modification; protein glycosylation.</text>
</comment>
<evidence type="ECO:0000313" key="15">
    <source>
        <dbReference type="Proteomes" id="UP001445335"/>
    </source>
</evidence>
<evidence type="ECO:0000256" key="6">
    <source>
        <dbReference type="ARBA" id="ARBA00009686"/>
    </source>
</evidence>
<feature type="transmembrane region" description="Helical" evidence="12">
    <location>
        <begin position="921"/>
        <end position="944"/>
    </location>
</feature>
<comment type="subunit">
    <text evidence="12">Component of the oligosaccharyltransferase (OST) complex.</text>
</comment>
<feature type="transmembrane region" description="Helical" evidence="12">
    <location>
        <begin position="791"/>
        <end position="812"/>
    </location>
</feature>
<keyword evidence="7 12" id="KW-0812">Transmembrane</keyword>